<dbReference type="PROSITE" id="PS50088">
    <property type="entry name" value="ANK_REPEAT"/>
    <property type="match status" value="1"/>
</dbReference>
<protein>
    <recommendedName>
        <fullName evidence="4">PGG domain-containing protein</fullName>
    </recommendedName>
</protein>
<name>A0A9Q0HBA1_9MAGN</name>
<feature type="repeat" description="ANK" evidence="1">
    <location>
        <begin position="72"/>
        <end position="94"/>
    </location>
</feature>
<keyword evidence="3" id="KW-0812">Transmembrane</keyword>
<dbReference type="Pfam" id="PF12796">
    <property type="entry name" value="Ank_2"/>
    <property type="match status" value="1"/>
</dbReference>
<evidence type="ECO:0000313" key="6">
    <source>
        <dbReference type="Proteomes" id="UP001141806"/>
    </source>
</evidence>
<feature type="transmembrane region" description="Helical" evidence="3">
    <location>
        <begin position="255"/>
        <end position="275"/>
    </location>
</feature>
<dbReference type="PROSITE" id="PS50297">
    <property type="entry name" value="ANK_REP_REGION"/>
    <property type="match status" value="1"/>
</dbReference>
<feature type="domain" description="PGG" evidence="4">
    <location>
        <begin position="187"/>
        <end position="277"/>
    </location>
</feature>
<evidence type="ECO:0000256" key="1">
    <source>
        <dbReference type="PROSITE-ProRule" id="PRU00023"/>
    </source>
</evidence>
<dbReference type="InterPro" id="IPR002110">
    <property type="entry name" value="Ankyrin_rpt"/>
</dbReference>
<dbReference type="OrthoDB" id="681126at2759"/>
<dbReference type="Proteomes" id="UP001141806">
    <property type="component" value="Unassembled WGS sequence"/>
</dbReference>
<feature type="transmembrane region" description="Helical" evidence="3">
    <location>
        <begin position="314"/>
        <end position="335"/>
    </location>
</feature>
<dbReference type="AlphaFoldDB" id="A0A9Q0HBA1"/>
<sequence length="374" mass="42130">MDPNLDTLMKAAEKGDEECLYGLLGRDSSILDRADQEFRDNPLHVAVSNNQKDFVAEIANLKPSLARRLNQHGLSPLHIAAENGKNLKIVKLLLCDYGCFIREAVKINKTNNSKKTAFDVLTRANGPQTQPEEEIGEKMRKILQSKGATSANDTVNLVRRRTLDSGIKWLRRGLNFLSFFEMDTNTSNDVRNALLVIYILIVTATYTTVLNPPGGFWPDDYDPSNDGRNNSSTLIQQRPHTAGRSIWLDKYPHSFLILMLFNYAGFLVSIVQIFYLTKGYPLRGPILVALFLMLITYGLSVRLLFLGLGSLTVLFHGMILTIPLPVALVLYVTTADRMQELREKRERKKPRKEGQDKDQVSFSAENGRAEPNIC</sequence>
<dbReference type="EMBL" id="JAMYWD010000009">
    <property type="protein sequence ID" value="KAJ4962096.1"/>
    <property type="molecule type" value="Genomic_DNA"/>
</dbReference>
<organism evidence="5 6">
    <name type="scientific">Protea cynaroides</name>
    <dbReference type="NCBI Taxonomy" id="273540"/>
    <lineage>
        <taxon>Eukaryota</taxon>
        <taxon>Viridiplantae</taxon>
        <taxon>Streptophyta</taxon>
        <taxon>Embryophyta</taxon>
        <taxon>Tracheophyta</taxon>
        <taxon>Spermatophyta</taxon>
        <taxon>Magnoliopsida</taxon>
        <taxon>Proteales</taxon>
        <taxon>Proteaceae</taxon>
        <taxon>Protea</taxon>
    </lineage>
</organism>
<proteinExistence type="predicted"/>
<evidence type="ECO:0000313" key="5">
    <source>
        <dbReference type="EMBL" id="KAJ4962096.1"/>
    </source>
</evidence>
<keyword evidence="1" id="KW-0040">ANK repeat</keyword>
<comment type="caution">
    <text evidence="5">The sequence shown here is derived from an EMBL/GenBank/DDBJ whole genome shotgun (WGS) entry which is preliminary data.</text>
</comment>
<evidence type="ECO:0000259" key="4">
    <source>
        <dbReference type="Pfam" id="PF13962"/>
    </source>
</evidence>
<dbReference type="Pfam" id="PF13962">
    <property type="entry name" value="PGG"/>
    <property type="match status" value="1"/>
</dbReference>
<dbReference type="InterPro" id="IPR026961">
    <property type="entry name" value="PGG_dom"/>
</dbReference>
<dbReference type="InterPro" id="IPR036770">
    <property type="entry name" value="Ankyrin_rpt-contain_sf"/>
</dbReference>
<reference evidence="5" key="1">
    <citation type="journal article" date="2023" name="Plant J.">
        <title>The genome of the king protea, Protea cynaroides.</title>
        <authorList>
            <person name="Chang J."/>
            <person name="Duong T.A."/>
            <person name="Schoeman C."/>
            <person name="Ma X."/>
            <person name="Roodt D."/>
            <person name="Barker N."/>
            <person name="Li Z."/>
            <person name="Van de Peer Y."/>
            <person name="Mizrachi E."/>
        </authorList>
    </citation>
    <scope>NUCLEOTIDE SEQUENCE</scope>
    <source>
        <tissue evidence="5">Young leaves</tissue>
    </source>
</reference>
<dbReference type="PANTHER" id="PTHR24128">
    <property type="entry name" value="HOMEOBOX PROTEIN WARIAI"/>
    <property type="match status" value="1"/>
</dbReference>
<feature type="transmembrane region" description="Helical" evidence="3">
    <location>
        <begin position="287"/>
        <end position="308"/>
    </location>
</feature>
<keyword evidence="3" id="KW-0472">Membrane</keyword>
<feature type="transmembrane region" description="Helical" evidence="3">
    <location>
        <begin position="192"/>
        <end position="210"/>
    </location>
</feature>
<dbReference type="SUPFAM" id="SSF48403">
    <property type="entry name" value="Ankyrin repeat"/>
    <property type="match status" value="1"/>
</dbReference>
<gene>
    <name evidence="5" type="ORF">NE237_022006</name>
</gene>
<keyword evidence="6" id="KW-1185">Reference proteome</keyword>
<dbReference type="Gene3D" id="1.25.40.20">
    <property type="entry name" value="Ankyrin repeat-containing domain"/>
    <property type="match status" value="1"/>
</dbReference>
<dbReference type="SMART" id="SM00248">
    <property type="entry name" value="ANK"/>
    <property type="match status" value="3"/>
</dbReference>
<evidence type="ECO:0000256" key="2">
    <source>
        <dbReference type="SAM" id="MobiDB-lite"/>
    </source>
</evidence>
<keyword evidence="3" id="KW-1133">Transmembrane helix</keyword>
<evidence type="ECO:0000256" key="3">
    <source>
        <dbReference type="SAM" id="Phobius"/>
    </source>
</evidence>
<dbReference type="PANTHER" id="PTHR24128:SF61">
    <property type="entry name" value="ANKYRIN REPEAT-CONTAINING PROTEIN BDA1-LIKE"/>
    <property type="match status" value="1"/>
</dbReference>
<accession>A0A9Q0HBA1</accession>
<feature type="region of interest" description="Disordered" evidence="2">
    <location>
        <begin position="342"/>
        <end position="374"/>
    </location>
</feature>